<evidence type="ECO:0000313" key="2">
    <source>
        <dbReference type="Proteomes" id="UP000037564"/>
    </source>
</evidence>
<name>A0A0B0VLA4_ECOLX</name>
<accession>A0A0B0VLA4</accession>
<sequence length="108" mass="12498">MYLHIRKYQLVNARWRDVIDLTDYEETIRQIVGTLFGNDFIEVSVETNFFTLTVNSTSSKIPHGILVNMGKRLAANLQSITCHAMRIYHVNGHPDARQLFHCFDVDCL</sequence>
<dbReference type="Proteomes" id="UP000037564">
    <property type="component" value="Unassembled WGS sequence"/>
</dbReference>
<dbReference type="RefSeq" id="WP_040090353.1">
    <property type="nucleotide sequence ID" value="NZ_BFZV01000002.1"/>
</dbReference>
<proteinExistence type="predicted"/>
<protein>
    <submittedName>
        <fullName evidence="1">Uncharacterized protein</fullName>
    </submittedName>
</protein>
<reference evidence="1 2" key="1">
    <citation type="submission" date="2015-07" db="EMBL/GenBank/DDBJ databases">
        <title>Genome sequences of 64 non-O157:H7 Shiga toxin-producing Escherichia coli strains.</title>
        <authorList>
            <person name="Gonzalez-Escalona N."/>
            <person name="Toro M."/>
            <person name="Timme R."/>
            <person name="Payne J."/>
        </authorList>
    </citation>
    <scope>NUCLEOTIDE SEQUENCE [LARGE SCALE GENOMIC DNA]</scope>
    <source>
        <strain evidence="1 2">CFSAN026843</strain>
    </source>
</reference>
<dbReference type="AlphaFoldDB" id="A0A0B0VLA4"/>
<dbReference type="EMBL" id="LGZN01000045">
    <property type="protein sequence ID" value="KNF66454.1"/>
    <property type="molecule type" value="Genomic_DNA"/>
</dbReference>
<gene>
    <name evidence="1" type="ORF">WR15_18295</name>
</gene>
<comment type="caution">
    <text evidence="1">The sequence shown here is derived from an EMBL/GenBank/DDBJ whole genome shotgun (WGS) entry which is preliminary data.</text>
</comment>
<dbReference type="PATRIC" id="fig|562.7396.peg.3607"/>
<evidence type="ECO:0000313" key="1">
    <source>
        <dbReference type="EMBL" id="KNF66454.1"/>
    </source>
</evidence>
<organism evidence="1 2">
    <name type="scientific">Escherichia coli</name>
    <dbReference type="NCBI Taxonomy" id="562"/>
    <lineage>
        <taxon>Bacteria</taxon>
        <taxon>Pseudomonadati</taxon>
        <taxon>Pseudomonadota</taxon>
        <taxon>Gammaproteobacteria</taxon>
        <taxon>Enterobacterales</taxon>
        <taxon>Enterobacteriaceae</taxon>
        <taxon>Escherichia</taxon>
    </lineage>
</organism>